<feature type="non-terminal residue" evidence="1">
    <location>
        <position position="1"/>
    </location>
</feature>
<accession>A0ACD3A1G3</accession>
<organism evidence="1 2">
    <name type="scientific">Pluteus cervinus</name>
    <dbReference type="NCBI Taxonomy" id="181527"/>
    <lineage>
        <taxon>Eukaryota</taxon>
        <taxon>Fungi</taxon>
        <taxon>Dikarya</taxon>
        <taxon>Basidiomycota</taxon>
        <taxon>Agaricomycotina</taxon>
        <taxon>Agaricomycetes</taxon>
        <taxon>Agaricomycetidae</taxon>
        <taxon>Agaricales</taxon>
        <taxon>Pluteineae</taxon>
        <taxon>Pluteaceae</taxon>
        <taxon>Pluteus</taxon>
    </lineage>
</organism>
<proteinExistence type="predicted"/>
<dbReference type="Proteomes" id="UP000308600">
    <property type="component" value="Unassembled WGS sequence"/>
</dbReference>
<dbReference type="EMBL" id="ML208991">
    <property type="protein sequence ID" value="TFK59396.1"/>
    <property type="molecule type" value="Genomic_DNA"/>
</dbReference>
<evidence type="ECO:0000313" key="2">
    <source>
        <dbReference type="Proteomes" id="UP000308600"/>
    </source>
</evidence>
<sequence>GFIPSAPEKPKFLISIRVLQLYHAMQLRCPQMSVQPFVKSLCGLHGSAYRPTLCEQFTICYDAFIAVREGARARALAAVGRGGPDWRLKNACPCCCYKLSEEPKLTFEMLITMDGNNSLKRVLRRDPKGGESVERVDTRCVGGDYYLPRDDVDRWAKGKGLAKGNGAQVCGRHFNPSGCSDRWKNLTESITSKMWSVFDETGIFTSLCRHGFVLVLADMVQSGELSKYPLAVVSKLLEVFGADLGSGYDIGCGFETTLLNSALGELATKLNYHSLVGSFHGHAHNRICQLTYLATYIRGLGIEDLEGCERFFSKSNALASSTRYASRFHRSQKITQYIKGNDYLEVYANISKFLVNNYKQALEILAGETEFKRACEAQGISDVSVFPQWLAEEMEYLTSLKKEPEEETLQMTYLEKLVKLYEYENKLGADQSTWVSTTNPQSYNVNRGDTARRERQQRQTIELRDNTLVAVHELENKLLILPSHRWRPGSAQWVETQELLRKRNYQKCLDQLESLVVARLFEMAKMNLPQTALKTRSQAIRTALEKYNLAASKLRPPGRTLDWDEISEYSFLSEFDLLRDSRQDIRKKPWAKPAARRLMDRFFKLERAREEITRLNVEIRRLVTYIEDEERFFEVSMAVLKTTNAPLAHEVYLYSQERGRANTIHRQRLQRLSSMDGFTGTLEFGVRRDQSTWLRAPVKPGPRPAPNAEDEDEDSDHEHEQTNEGRNVGESDDEDDAGGLGWITDKLVEYAVAGDADGET</sequence>
<keyword evidence="2" id="KW-1185">Reference proteome</keyword>
<evidence type="ECO:0000313" key="1">
    <source>
        <dbReference type="EMBL" id="TFK59396.1"/>
    </source>
</evidence>
<reference evidence="1 2" key="1">
    <citation type="journal article" date="2019" name="Nat. Ecol. Evol.">
        <title>Megaphylogeny resolves global patterns of mushroom evolution.</title>
        <authorList>
            <person name="Varga T."/>
            <person name="Krizsan K."/>
            <person name="Foldi C."/>
            <person name="Dima B."/>
            <person name="Sanchez-Garcia M."/>
            <person name="Sanchez-Ramirez S."/>
            <person name="Szollosi G.J."/>
            <person name="Szarkandi J.G."/>
            <person name="Papp V."/>
            <person name="Albert L."/>
            <person name="Andreopoulos W."/>
            <person name="Angelini C."/>
            <person name="Antonin V."/>
            <person name="Barry K.W."/>
            <person name="Bougher N.L."/>
            <person name="Buchanan P."/>
            <person name="Buyck B."/>
            <person name="Bense V."/>
            <person name="Catcheside P."/>
            <person name="Chovatia M."/>
            <person name="Cooper J."/>
            <person name="Damon W."/>
            <person name="Desjardin D."/>
            <person name="Finy P."/>
            <person name="Geml J."/>
            <person name="Haridas S."/>
            <person name="Hughes K."/>
            <person name="Justo A."/>
            <person name="Karasinski D."/>
            <person name="Kautmanova I."/>
            <person name="Kiss B."/>
            <person name="Kocsube S."/>
            <person name="Kotiranta H."/>
            <person name="LaButti K.M."/>
            <person name="Lechner B.E."/>
            <person name="Liimatainen K."/>
            <person name="Lipzen A."/>
            <person name="Lukacs Z."/>
            <person name="Mihaltcheva S."/>
            <person name="Morgado L.N."/>
            <person name="Niskanen T."/>
            <person name="Noordeloos M.E."/>
            <person name="Ohm R.A."/>
            <person name="Ortiz-Santana B."/>
            <person name="Ovrebo C."/>
            <person name="Racz N."/>
            <person name="Riley R."/>
            <person name="Savchenko A."/>
            <person name="Shiryaev A."/>
            <person name="Soop K."/>
            <person name="Spirin V."/>
            <person name="Szebenyi C."/>
            <person name="Tomsovsky M."/>
            <person name="Tulloss R.E."/>
            <person name="Uehling J."/>
            <person name="Grigoriev I.V."/>
            <person name="Vagvolgyi C."/>
            <person name="Papp T."/>
            <person name="Martin F.M."/>
            <person name="Miettinen O."/>
            <person name="Hibbett D.S."/>
            <person name="Nagy L.G."/>
        </authorList>
    </citation>
    <scope>NUCLEOTIDE SEQUENCE [LARGE SCALE GENOMIC DNA]</scope>
    <source>
        <strain evidence="1 2">NL-1719</strain>
    </source>
</reference>
<name>A0ACD3A1G3_9AGAR</name>
<gene>
    <name evidence="1" type="ORF">BDN72DRAFT_780810</name>
</gene>
<protein>
    <submittedName>
        <fullName evidence="1">Uncharacterized protein</fullName>
    </submittedName>
</protein>